<gene>
    <name evidence="1" type="ORF">KIN20_007178</name>
</gene>
<dbReference type="InterPro" id="IPR011042">
    <property type="entry name" value="6-blade_b-propeller_TolB-like"/>
</dbReference>
<protein>
    <submittedName>
        <fullName evidence="1">Uncharacterized protein</fullName>
    </submittedName>
</protein>
<dbReference type="AlphaFoldDB" id="A0AAD5QGN6"/>
<keyword evidence="2" id="KW-1185">Reference proteome</keyword>
<dbReference type="EMBL" id="JAHQIW010001026">
    <property type="protein sequence ID" value="KAJ1351208.1"/>
    <property type="molecule type" value="Genomic_DNA"/>
</dbReference>
<comment type="caution">
    <text evidence="1">The sequence shown here is derived from an EMBL/GenBank/DDBJ whole genome shotgun (WGS) entry which is preliminary data.</text>
</comment>
<evidence type="ECO:0000313" key="2">
    <source>
        <dbReference type="Proteomes" id="UP001196413"/>
    </source>
</evidence>
<reference evidence="1" key="1">
    <citation type="submission" date="2021-06" db="EMBL/GenBank/DDBJ databases">
        <title>Parelaphostrongylus tenuis whole genome reference sequence.</title>
        <authorList>
            <person name="Garwood T.J."/>
            <person name="Larsen P.A."/>
            <person name="Fountain-Jones N.M."/>
            <person name="Garbe J.R."/>
            <person name="Macchietto M.G."/>
            <person name="Kania S.A."/>
            <person name="Gerhold R.W."/>
            <person name="Richards J.E."/>
            <person name="Wolf T.M."/>
        </authorList>
    </citation>
    <scope>NUCLEOTIDE SEQUENCE</scope>
    <source>
        <strain evidence="1">MNPRO001-30</strain>
        <tissue evidence="1">Meninges</tissue>
    </source>
</reference>
<dbReference type="Gene3D" id="2.120.10.30">
    <property type="entry name" value="TolB, C-terminal domain"/>
    <property type="match status" value="1"/>
</dbReference>
<dbReference type="InterPro" id="IPR050585">
    <property type="entry name" value="Xaa-Pro_dipeptidyl-ppase/CocE"/>
</dbReference>
<dbReference type="Proteomes" id="UP001196413">
    <property type="component" value="Unassembled WGS sequence"/>
</dbReference>
<name>A0AAD5QGN6_PARTN</name>
<dbReference type="PANTHER" id="PTHR43056">
    <property type="entry name" value="PEPTIDASE S9 PROLYL OLIGOPEPTIDASE"/>
    <property type="match status" value="1"/>
</dbReference>
<dbReference type="PANTHER" id="PTHR43056:SF5">
    <property type="entry name" value="PEPTIDASE S9 PROLYL OLIGOPEPTIDASE CATALYTIC DOMAIN-CONTAINING PROTEIN"/>
    <property type="match status" value="1"/>
</dbReference>
<organism evidence="1 2">
    <name type="scientific">Parelaphostrongylus tenuis</name>
    <name type="common">Meningeal worm</name>
    <dbReference type="NCBI Taxonomy" id="148309"/>
    <lineage>
        <taxon>Eukaryota</taxon>
        <taxon>Metazoa</taxon>
        <taxon>Ecdysozoa</taxon>
        <taxon>Nematoda</taxon>
        <taxon>Chromadorea</taxon>
        <taxon>Rhabditida</taxon>
        <taxon>Rhabditina</taxon>
        <taxon>Rhabditomorpha</taxon>
        <taxon>Strongyloidea</taxon>
        <taxon>Metastrongylidae</taxon>
        <taxon>Parelaphostrongylus</taxon>
    </lineage>
</organism>
<proteinExistence type="predicted"/>
<accession>A0AAD5QGN6</accession>
<sequence length="426" mass="47841">MVTEAPYGSWLSAITPDLFAKGNCKAICELHATEDGVFWVEQNATGKRELYFQPSQQSKPKVRWAPQQSVQNCVHEYGGGSFIPISDGSVVYSTVEGVYHQSSADAQPVQLADACERKFRFCDFSFSGSHVYCVNESHQKPGFDPENRLISINRTTKEQKVVASGADFYASPRASPDGKRLVWMQWNHINMPWDETSIHMAMLNDDGTISNETVVKDGTGKKVNYHCPSWTGSKLMMINDSTNFWNLYEVDVESEFKEKNVFPVDREIGYPPWLFGDRPYASNGSCIVMNVNGRLMYRRDCSVRSIPTPGYTVFSHLSITQDDIVYTISAGPKKASCVLRIDISKEDQEPAISVVRTARDDSDLEDLDISEPELIEFESDGVPSVSMLPPLDHNCSWREEKETKFAVPRNVVIESTSELLFIASGF</sequence>
<evidence type="ECO:0000313" key="1">
    <source>
        <dbReference type="EMBL" id="KAJ1351208.1"/>
    </source>
</evidence>
<dbReference type="SUPFAM" id="SSF82171">
    <property type="entry name" value="DPP6 N-terminal domain-like"/>
    <property type="match status" value="1"/>
</dbReference>